<dbReference type="AlphaFoldDB" id="A0A8H6B3X8"/>
<dbReference type="Proteomes" id="UP000531561">
    <property type="component" value="Unassembled WGS sequence"/>
</dbReference>
<dbReference type="GeneID" id="59255016"/>
<feature type="compositionally biased region" description="Basic and acidic residues" evidence="1">
    <location>
        <begin position="36"/>
        <end position="56"/>
    </location>
</feature>
<dbReference type="RefSeq" id="XP_037197657.1">
    <property type="nucleotide sequence ID" value="XM_037331324.1"/>
</dbReference>
<evidence type="ECO:0000313" key="2">
    <source>
        <dbReference type="EMBL" id="KAF5878713.1"/>
    </source>
</evidence>
<feature type="compositionally biased region" description="Basic and acidic residues" evidence="1">
    <location>
        <begin position="72"/>
        <end position="103"/>
    </location>
</feature>
<reference evidence="2 3" key="1">
    <citation type="journal article" date="2020" name="Phytopathology">
        <title>A high-quality genome resource of Botrytis fragariae, a new and rapidly spreading fungal pathogen causing strawberry gray mold in the U.S.A.</title>
        <authorList>
            <person name="Wu Y."/>
            <person name="Saski C.A."/>
            <person name="Schnabel G."/>
            <person name="Xiao S."/>
            <person name="Hu M."/>
        </authorList>
    </citation>
    <scope>NUCLEOTIDE SEQUENCE [LARGE SCALE GENOMIC DNA]</scope>
    <source>
        <strain evidence="2 3">BVB16</strain>
    </source>
</reference>
<sequence>MTQEMLRLIHGTGGESDDGDVYKEALDGSNRQTGTNRRELSDGKRSMNMDSSDGKPAETAGLDEVRLQTGFQKEEPSCIKDDDRDMEDFNNKTHSESPSKEACFENNPTLGHSRRTKFQNHTKQRRIGGRVSENQPD</sequence>
<evidence type="ECO:0000313" key="3">
    <source>
        <dbReference type="Proteomes" id="UP000531561"/>
    </source>
</evidence>
<feature type="region of interest" description="Disordered" evidence="1">
    <location>
        <begin position="1"/>
        <end position="137"/>
    </location>
</feature>
<comment type="caution">
    <text evidence="2">The sequence shown here is derived from an EMBL/GenBank/DDBJ whole genome shotgun (WGS) entry which is preliminary data.</text>
</comment>
<accession>A0A8H6B3X8</accession>
<name>A0A8H6B3X8_9HELO</name>
<feature type="compositionally biased region" description="Basic residues" evidence="1">
    <location>
        <begin position="112"/>
        <end position="128"/>
    </location>
</feature>
<dbReference type="EMBL" id="JABFCT010000002">
    <property type="protein sequence ID" value="KAF5878713.1"/>
    <property type="molecule type" value="Genomic_DNA"/>
</dbReference>
<keyword evidence="3" id="KW-1185">Reference proteome</keyword>
<evidence type="ECO:0000256" key="1">
    <source>
        <dbReference type="SAM" id="MobiDB-lite"/>
    </source>
</evidence>
<organism evidence="2 3">
    <name type="scientific">Botrytis fragariae</name>
    <dbReference type="NCBI Taxonomy" id="1964551"/>
    <lineage>
        <taxon>Eukaryota</taxon>
        <taxon>Fungi</taxon>
        <taxon>Dikarya</taxon>
        <taxon>Ascomycota</taxon>
        <taxon>Pezizomycotina</taxon>
        <taxon>Leotiomycetes</taxon>
        <taxon>Helotiales</taxon>
        <taxon>Sclerotiniaceae</taxon>
        <taxon>Botrytis</taxon>
    </lineage>
</organism>
<dbReference type="OrthoDB" id="3531321at2759"/>
<proteinExistence type="predicted"/>
<gene>
    <name evidence="2" type="ORF">Bfra_000880</name>
</gene>
<protein>
    <submittedName>
        <fullName evidence="2">Uncharacterized protein</fullName>
    </submittedName>
</protein>